<keyword evidence="7" id="KW-1185">Reference proteome</keyword>
<feature type="transmembrane region" description="Helical" evidence="5">
    <location>
        <begin position="79"/>
        <end position="97"/>
    </location>
</feature>
<evidence type="ECO:0000256" key="1">
    <source>
        <dbReference type="ARBA" id="ARBA00004141"/>
    </source>
</evidence>
<comment type="caution">
    <text evidence="6">The sequence shown here is derived from an EMBL/GenBank/DDBJ whole genome shotgun (WGS) entry which is preliminary data.</text>
</comment>
<comment type="subcellular location">
    <subcellularLocation>
        <location evidence="1">Membrane</location>
        <topology evidence="1">Multi-pass membrane protein</topology>
    </subcellularLocation>
</comment>
<evidence type="ECO:0000256" key="2">
    <source>
        <dbReference type="ARBA" id="ARBA00022692"/>
    </source>
</evidence>
<evidence type="ECO:0000256" key="3">
    <source>
        <dbReference type="ARBA" id="ARBA00022989"/>
    </source>
</evidence>
<feature type="transmembrane region" description="Helical" evidence="5">
    <location>
        <begin position="51"/>
        <end position="72"/>
    </location>
</feature>
<gene>
    <name evidence="6" type="ORF">GXW71_33530</name>
</gene>
<accession>A0ABS5F9T3</accession>
<keyword evidence="4 5" id="KW-0472">Membrane</keyword>
<feature type="transmembrane region" description="Helical" evidence="5">
    <location>
        <begin position="21"/>
        <end position="39"/>
    </location>
</feature>
<dbReference type="InterPro" id="IPR032808">
    <property type="entry name" value="DoxX"/>
</dbReference>
<name>A0ABS5F9T3_9PROT</name>
<dbReference type="Proteomes" id="UP001196870">
    <property type="component" value="Unassembled WGS sequence"/>
</dbReference>
<evidence type="ECO:0000313" key="7">
    <source>
        <dbReference type="Proteomes" id="UP001196870"/>
    </source>
</evidence>
<evidence type="ECO:0000313" key="6">
    <source>
        <dbReference type="EMBL" id="MBR0669320.1"/>
    </source>
</evidence>
<dbReference type="Pfam" id="PF13564">
    <property type="entry name" value="DoxX_2"/>
    <property type="match status" value="1"/>
</dbReference>
<evidence type="ECO:0000256" key="5">
    <source>
        <dbReference type="SAM" id="Phobius"/>
    </source>
</evidence>
<dbReference type="RefSeq" id="WP_211858243.1">
    <property type="nucleotide sequence ID" value="NZ_JAAGBB010000098.1"/>
</dbReference>
<reference evidence="7" key="1">
    <citation type="journal article" date="2021" name="Syst. Appl. Microbiol.">
        <title>Roseomonas hellenica sp. nov., isolated from roots of wild-growing Alkanna tinctoria.</title>
        <authorList>
            <person name="Rat A."/>
            <person name="Naranjo H.D."/>
            <person name="Lebbe L."/>
            <person name="Cnockaert M."/>
            <person name="Krigas N."/>
            <person name="Grigoriadou K."/>
            <person name="Maloupa E."/>
            <person name="Willems A."/>
        </authorList>
    </citation>
    <scope>NUCLEOTIDE SEQUENCE [LARGE SCALE GENOMIC DNA]</scope>
    <source>
        <strain evidence="7">LMG 31523</strain>
    </source>
</reference>
<protein>
    <submittedName>
        <fullName evidence="6">DoxX family protein</fullName>
    </submittedName>
</protein>
<sequence>MHAATATLPSDRTGTLWTGRVLSALVTLFLLFDGAIKVMRLPVVEDTMAALGYPPGLGFGLGVLTLAIAVLYTIPRTAVLGAVLLTGLLGGAMATHLRAGSPVFSHLLFGAYLGLLAWGGLWLRDPALRALVPLRRG</sequence>
<evidence type="ECO:0000256" key="4">
    <source>
        <dbReference type="ARBA" id="ARBA00023136"/>
    </source>
</evidence>
<keyword evidence="3 5" id="KW-1133">Transmembrane helix</keyword>
<keyword evidence="2 5" id="KW-0812">Transmembrane</keyword>
<organism evidence="6 7">
    <name type="scientific">Plastoroseomonas hellenica</name>
    <dbReference type="NCBI Taxonomy" id="2687306"/>
    <lineage>
        <taxon>Bacteria</taxon>
        <taxon>Pseudomonadati</taxon>
        <taxon>Pseudomonadota</taxon>
        <taxon>Alphaproteobacteria</taxon>
        <taxon>Acetobacterales</taxon>
        <taxon>Acetobacteraceae</taxon>
        <taxon>Plastoroseomonas</taxon>
    </lineage>
</organism>
<feature type="transmembrane region" description="Helical" evidence="5">
    <location>
        <begin position="103"/>
        <end position="123"/>
    </location>
</feature>
<dbReference type="EMBL" id="JAAGBB010000098">
    <property type="protein sequence ID" value="MBR0669320.1"/>
    <property type="molecule type" value="Genomic_DNA"/>
</dbReference>
<proteinExistence type="predicted"/>